<evidence type="ECO:0000313" key="8">
    <source>
        <dbReference type="Proteomes" id="UP000078348"/>
    </source>
</evidence>
<dbReference type="EMBL" id="LXWW01000123">
    <property type="protein sequence ID" value="OAO15686.1"/>
    <property type="molecule type" value="Genomic_DNA"/>
</dbReference>
<dbReference type="InterPro" id="IPR034164">
    <property type="entry name" value="Pepsin-like_dom"/>
</dbReference>
<protein>
    <submittedName>
        <fullName evidence="7">Aspartyl protease</fullName>
    </submittedName>
</protein>
<dbReference type="Gene3D" id="2.40.70.10">
    <property type="entry name" value="Acid Proteases"/>
    <property type="match status" value="2"/>
</dbReference>
<sequence length="452" mass="50588">MAFTTAIDLMEYKLSGGFQSNSFTTTVSVGTRSGSGGPVMSFVLLLDLESSSTLIPSVKCDNCKSGAGYDRELSESEELILCDASYCDKNNKKYCPNNHSIWNQCCSNYEHAMCGWNSKSGEFHSSYYAEGSIIKDTFVFASNRFSSYFVDVFNSTFEELPGSAVGVLGLGEKSCNPTCIDPIYNSIRDSLPWATDVFTMCFGLKEGVLSFGMVNPKFQKGRAFYTTQIPNELGYTYSVVNLKVNNETFLRRIDDYSAMITSTDNYIRLPNALFKRWVDFMKDHYGDLPGVKNGTLFEGLKLTSLSGFPSFDIQFSGVLLHLSRYQYFIRTGPSVDEWTLGILPTEDKRVSLGLAFMRGFVTIFDQQQTGFATVNKANCFGSDDLEGIGTVEWAPEVHHDPKRHFTFLVVCIIIMGIVIVISLTMLIVLYRKQQKRVNAFQYSNLESLPNTV</sequence>
<reference evidence="7 8" key="1">
    <citation type="submission" date="2016-05" db="EMBL/GenBank/DDBJ databases">
        <title>Nuclear genome of Blastocystis sp. subtype 1 NandII.</title>
        <authorList>
            <person name="Gentekaki E."/>
            <person name="Curtis B."/>
            <person name="Stairs C."/>
            <person name="Eme L."/>
            <person name="Herman E."/>
            <person name="Klimes V."/>
            <person name="Arias M.C."/>
            <person name="Elias M."/>
            <person name="Hilliou F."/>
            <person name="Klute M."/>
            <person name="Malik S.-B."/>
            <person name="Pightling A."/>
            <person name="Rachubinski R."/>
            <person name="Salas D."/>
            <person name="Schlacht A."/>
            <person name="Suga H."/>
            <person name="Archibald J."/>
            <person name="Ball S.G."/>
            <person name="Clark G."/>
            <person name="Dacks J."/>
            <person name="Van Der Giezen M."/>
            <person name="Tsaousis A."/>
            <person name="Roger A."/>
        </authorList>
    </citation>
    <scope>NUCLEOTIDE SEQUENCE [LARGE SCALE GENOMIC DNA]</scope>
    <source>
        <strain evidence="8">ATCC 50177 / NandII</strain>
    </source>
</reference>
<keyword evidence="8" id="KW-1185">Reference proteome</keyword>
<dbReference type="CDD" id="cd05471">
    <property type="entry name" value="pepsin_like"/>
    <property type="match status" value="1"/>
</dbReference>
<comment type="similarity">
    <text evidence="1">Belongs to the peptidase A1 family.</text>
</comment>
<evidence type="ECO:0000256" key="3">
    <source>
        <dbReference type="ARBA" id="ARBA00022729"/>
    </source>
</evidence>
<gene>
    <name evidence="7" type="ORF">AV274_2585</name>
</gene>
<dbReference type="PROSITE" id="PS51767">
    <property type="entry name" value="PEPTIDASE_A1"/>
    <property type="match status" value="1"/>
</dbReference>
<evidence type="ECO:0000256" key="5">
    <source>
        <dbReference type="SAM" id="Phobius"/>
    </source>
</evidence>
<feature type="domain" description="Peptidase A1" evidence="6">
    <location>
        <begin position="23"/>
        <end position="377"/>
    </location>
</feature>
<comment type="caution">
    <text evidence="7">The sequence shown here is derived from an EMBL/GenBank/DDBJ whole genome shotgun (WGS) entry which is preliminary data.</text>
</comment>
<evidence type="ECO:0000259" key="6">
    <source>
        <dbReference type="PROSITE" id="PS51767"/>
    </source>
</evidence>
<proteinExistence type="inferred from homology"/>
<dbReference type="InterPro" id="IPR033121">
    <property type="entry name" value="PEPTIDASE_A1"/>
</dbReference>
<evidence type="ECO:0000256" key="1">
    <source>
        <dbReference type="ARBA" id="ARBA00007447"/>
    </source>
</evidence>
<dbReference type="InterPro" id="IPR021109">
    <property type="entry name" value="Peptidase_aspartic_dom_sf"/>
</dbReference>
<dbReference type="GO" id="GO:0004190">
    <property type="term" value="F:aspartic-type endopeptidase activity"/>
    <property type="evidence" value="ECO:0007669"/>
    <property type="project" value="InterPro"/>
</dbReference>
<dbReference type="GO" id="GO:0006508">
    <property type="term" value="P:proteolysis"/>
    <property type="evidence" value="ECO:0007669"/>
    <property type="project" value="UniProtKB-KW"/>
</dbReference>
<dbReference type="SUPFAM" id="SSF50630">
    <property type="entry name" value="Acid proteases"/>
    <property type="match status" value="1"/>
</dbReference>
<accession>A0A196SH96</accession>
<evidence type="ECO:0000256" key="2">
    <source>
        <dbReference type="ARBA" id="ARBA00022670"/>
    </source>
</evidence>
<dbReference type="Proteomes" id="UP000078348">
    <property type="component" value="Unassembled WGS sequence"/>
</dbReference>
<dbReference type="STRING" id="478820.A0A196SH96"/>
<dbReference type="AlphaFoldDB" id="A0A196SH96"/>
<organism evidence="7 8">
    <name type="scientific">Blastocystis sp. subtype 1 (strain ATCC 50177 / NandII)</name>
    <dbReference type="NCBI Taxonomy" id="478820"/>
    <lineage>
        <taxon>Eukaryota</taxon>
        <taxon>Sar</taxon>
        <taxon>Stramenopiles</taxon>
        <taxon>Bigyra</taxon>
        <taxon>Opalozoa</taxon>
        <taxon>Opalinata</taxon>
        <taxon>Blastocystidae</taxon>
        <taxon>Blastocystis</taxon>
    </lineage>
</organism>
<keyword evidence="5" id="KW-1133">Transmembrane helix</keyword>
<keyword evidence="5" id="KW-0812">Transmembrane</keyword>
<dbReference type="InterPro" id="IPR001461">
    <property type="entry name" value="Aspartic_peptidase_A1"/>
</dbReference>
<keyword evidence="5" id="KW-0472">Membrane</keyword>
<name>A0A196SH96_BLAHN</name>
<feature type="transmembrane region" description="Helical" evidence="5">
    <location>
        <begin position="405"/>
        <end position="430"/>
    </location>
</feature>
<evidence type="ECO:0000256" key="4">
    <source>
        <dbReference type="ARBA" id="ARBA00022801"/>
    </source>
</evidence>
<evidence type="ECO:0000313" key="7">
    <source>
        <dbReference type="EMBL" id="OAO15686.1"/>
    </source>
</evidence>
<dbReference type="Pfam" id="PF00026">
    <property type="entry name" value="Asp"/>
    <property type="match status" value="1"/>
</dbReference>
<dbReference type="PANTHER" id="PTHR13683">
    <property type="entry name" value="ASPARTYL PROTEASES"/>
    <property type="match status" value="1"/>
</dbReference>
<dbReference type="PANTHER" id="PTHR13683:SF375">
    <property type="entry name" value="PEPTIDASE A1 DOMAIN-CONTAINING PROTEIN"/>
    <property type="match status" value="1"/>
</dbReference>
<keyword evidence="3" id="KW-0732">Signal</keyword>
<keyword evidence="2 7" id="KW-0645">Protease</keyword>
<dbReference type="OrthoDB" id="2747330at2759"/>
<keyword evidence="4" id="KW-0378">Hydrolase</keyword>